<dbReference type="PANTHER" id="PTHR32305">
    <property type="match status" value="1"/>
</dbReference>
<dbReference type="RefSeq" id="WP_346053454.1">
    <property type="nucleotide sequence ID" value="NZ_JAYGII010000071.1"/>
</dbReference>
<dbReference type="PANTHER" id="PTHR32305:SF15">
    <property type="entry name" value="PROTEIN RHSA-RELATED"/>
    <property type="match status" value="1"/>
</dbReference>
<dbReference type="EMBL" id="JAYGII010000071">
    <property type="protein sequence ID" value="MEA5446865.1"/>
    <property type="molecule type" value="Genomic_DNA"/>
</dbReference>
<dbReference type="AlphaFoldDB" id="A0AAP6MM72"/>
<feature type="non-terminal residue" evidence="1">
    <location>
        <position position="1"/>
    </location>
</feature>
<dbReference type="Proteomes" id="UP001302316">
    <property type="component" value="Unassembled WGS sequence"/>
</dbReference>
<gene>
    <name evidence="1" type="ORF">VCB98_13640</name>
</gene>
<name>A0AAP6MM72_9GAMM</name>
<reference evidence="1 2" key="1">
    <citation type="submission" date="2023-12" db="EMBL/GenBank/DDBJ databases">
        <title>Whole-genome sequencing of halo(alkali)philic microorganisms from hypersaline lakes.</title>
        <authorList>
            <person name="Sorokin D.Y."/>
            <person name="Merkel A.Y."/>
            <person name="Messina E."/>
            <person name="Yakimov M."/>
        </authorList>
    </citation>
    <scope>NUCLEOTIDE SEQUENCE [LARGE SCALE GENOMIC DNA]</scope>
    <source>
        <strain evidence="1 2">AB-CW1</strain>
    </source>
</reference>
<comment type="caution">
    <text evidence="1">The sequence shown here is derived from an EMBL/GenBank/DDBJ whole genome shotgun (WGS) entry which is preliminary data.</text>
</comment>
<dbReference type="InterPro" id="IPR022385">
    <property type="entry name" value="Rhs_assc_core"/>
</dbReference>
<sequence>RYLLHDHQGSVVMTVTGHGSGAQVSSRLDFGVWGERRPGEGDIQMIGGFVIPPPDYPRGYTGHEHLDVVGLIHMNGRVYDPNLGRFLSPDPFVQFPESSQGFNRYTYVGNDPLSHTDPSGYFASALLGAVFSGDSATLGRALQIAAPALGGVCGPACVGLASAAAGYMQGANLKEAALMGATATVGAAAGAAIGEAGYGTFGNIMASGALGGALTTVNGGSFRDGFIGGAVGAAAGTMTGGIDNEGARAIVVVIAGGTASSLSGGSFTNGAVSAAFAYAVGRAAEKRGFSSRRTNPDDILDPDQREAVFEQAKNRLQEKGLLGDFDIEFKNEFAVATMNEDMTVSGIETFPNYDDAVEFRLNYSGQGRAVLLDGVAGIGGNKATIFAGATTPGELMMSLDRIPINSRQSAEFVIMHEVGHLSGHRLEHRADQFACDSLEWC</sequence>
<accession>A0AAP6MM72</accession>
<dbReference type="Gene3D" id="2.180.10.10">
    <property type="entry name" value="RHS repeat-associated core"/>
    <property type="match status" value="1"/>
</dbReference>
<evidence type="ECO:0000313" key="2">
    <source>
        <dbReference type="Proteomes" id="UP001302316"/>
    </source>
</evidence>
<protein>
    <submittedName>
        <fullName evidence="1">RHS repeat-associated core domain-containing protein</fullName>
    </submittedName>
</protein>
<dbReference type="InterPro" id="IPR050708">
    <property type="entry name" value="T6SS_VgrG/RHS"/>
</dbReference>
<proteinExistence type="predicted"/>
<keyword evidence="2" id="KW-1185">Reference proteome</keyword>
<evidence type="ECO:0000313" key="1">
    <source>
        <dbReference type="EMBL" id="MEA5446865.1"/>
    </source>
</evidence>
<dbReference type="NCBIfam" id="TIGR03696">
    <property type="entry name" value="Rhs_assc_core"/>
    <property type="match status" value="1"/>
</dbReference>
<organism evidence="1 2">
    <name type="scientific">Natronospira elongata</name>
    <dbReference type="NCBI Taxonomy" id="3110268"/>
    <lineage>
        <taxon>Bacteria</taxon>
        <taxon>Pseudomonadati</taxon>
        <taxon>Pseudomonadota</taxon>
        <taxon>Gammaproteobacteria</taxon>
        <taxon>Natronospirales</taxon>
        <taxon>Natronospiraceae</taxon>
        <taxon>Natronospira</taxon>
    </lineage>
</organism>